<keyword evidence="1" id="KW-0812">Transmembrane</keyword>
<evidence type="ECO:0000313" key="3">
    <source>
        <dbReference type="Proteomes" id="UP001465668"/>
    </source>
</evidence>
<evidence type="ECO:0000313" key="2">
    <source>
        <dbReference type="EMBL" id="KAK9773086.1"/>
    </source>
</evidence>
<dbReference type="EMBL" id="JARVKM010000054">
    <property type="protein sequence ID" value="KAK9773086.1"/>
    <property type="molecule type" value="Genomic_DNA"/>
</dbReference>
<reference evidence="2 3" key="1">
    <citation type="submission" date="2024-02" db="EMBL/GenBank/DDBJ databases">
        <title>First draft genome assembly of two strains of Seiridium cardinale.</title>
        <authorList>
            <person name="Emiliani G."/>
            <person name="Scali E."/>
        </authorList>
    </citation>
    <scope>NUCLEOTIDE SEQUENCE [LARGE SCALE GENOMIC DNA]</scope>
    <source>
        <strain evidence="2 3">BM-138-000479</strain>
    </source>
</reference>
<keyword evidence="1" id="KW-1133">Transmembrane helix</keyword>
<keyword evidence="3" id="KW-1185">Reference proteome</keyword>
<feature type="transmembrane region" description="Helical" evidence="1">
    <location>
        <begin position="33"/>
        <end position="54"/>
    </location>
</feature>
<evidence type="ECO:0000256" key="1">
    <source>
        <dbReference type="SAM" id="Phobius"/>
    </source>
</evidence>
<proteinExistence type="predicted"/>
<gene>
    <name evidence="2" type="ORF">SCAR479_10208</name>
</gene>
<accession>A0ABR2XH12</accession>
<feature type="transmembrane region" description="Helical" evidence="1">
    <location>
        <begin position="66"/>
        <end position="86"/>
    </location>
</feature>
<feature type="transmembrane region" description="Helical" evidence="1">
    <location>
        <begin position="98"/>
        <end position="120"/>
    </location>
</feature>
<organism evidence="2 3">
    <name type="scientific">Seiridium cardinale</name>
    <dbReference type="NCBI Taxonomy" id="138064"/>
    <lineage>
        <taxon>Eukaryota</taxon>
        <taxon>Fungi</taxon>
        <taxon>Dikarya</taxon>
        <taxon>Ascomycota</taxon>
        <taxon>Pezizomycotina</taxon>
        <taxon>Sordariomycetes</taxon>
        <taxon>Xylariomycetidae</taxon>
        <taxon>Amphisphaeriales</taxon>
        <taxon>Sporocadaceae</taxon>
        <taxon>Seiridium</taxon>
    </lineage>
</organism>
<protein>
    <submittedName>
        <fullName evidence="2">Uncharacterized protein</fullName>
    </submittedName>
</protein>
<name>A0ABR2XH12_9PEZI</name>
<sequence length="283" mass="30938">MAVPTKISTSPKDGGLPEPLAVGNQRKWNLAKVILRAIALFFEVVAICHAIALGTMGGYQSGVMTTLPVTGLAFIWDLTELIVICVRRDKSRGIKAAAHVGVDLVLCILAVASTAVTSILAMEFQSSRYTLKDMPWYQQYIQSLAVMASLCAMTGVISILHFVLFVLACVEVDRRRKDRRIQQVIMAMIANGQTPMAYSPYEHGAHPGDFSHKYGGGGVELESSMLRAELNGTREQREQGADTTYPSRVVESMLRPNEMSVGPEEAGINHKVLLDGSSWQIRS</sequence>
<keyword evidence="1" id="KW-0472">Membrane</keyword>
<feature type="transmembrane region" description="Helical" evidence="1">
    <location>
        <begin position="140"/>
        <end position="170"/>
    </location>
</feature>
<dbReference type="Proteomes" id="UP001465668">
    <property type="component" value="Unassembled WGS sequence"/>
</dbReference>
<comment type="caution">
    <text evidence="2">The sequence shown here is derived from an EMBL/GenBank/DDBJ whole genome shotgun (WGS) entry which is preliminary data.</text>
</comment>